<dbReference type="InParanoid" id="A0A663EQ99"/>
<dbReference type="InterPro" id="IPR042847">
    <property type="entry name" value="EFC12"/>
</dbReference>
<dbReference type="GeneTree" id="ENSGT00390000014874"/>
<evidence type="ECO:0000313" key="2">
    <source>
        <dbReference type="Ensembl" id="ENSACCP00020014482.1"/>
    </source>
</evidence>
<dbReference type="PANTHER" id="PTHR47225:SF1">
    <property type="entry name" value="EF-HAND CALCIUM-BINDING DOMAIN-CONTAINING PROTEIN 12"/>
    <property type="match status" value="1"/>
</dbReference>
<organism evidence="2 3">
    <name type="scientific">Aquila chrysaetos chrysaetos</name>
    <dbReference type="NCBI Taxonomy" id="223781"/>
    <lineage>
        <taxon>Eukaryota</taxon>
        <taxon>Metazoa</taxon>
        <taxon>Chordata</taxon>
        <taxon>Craniata</taxon>
        <taxon>Vertebrata</taxon>
        <taxon>Euteleostomi</taxon>
        <taxon>Archelosauria</taxon>
        <taxon>Archosauria</taxon>
        <taxon>Dinosauria</taxon>
        <taxon>Saurischia</taxon>
        <taxon>Theropoda</taxon>
        <taxon>Coelurosauria</taxon>
        <taxon>Aves</taxon>
        <taxon>Neognathae</taxon>
        <taxon>Neoaves</taxon>
        <taxon>Telluraves</taxon>
        <taxon>Accipitrimorphae</taxon>
        <taxon>Accipitriformes</taxon>
        <taxon>Accipitridae</taxon>
        <taxon>Accipitrinae</taxon>
        <taxon>Aquila</taxon>
    </lineage>
</organism>
<accession>A0A663EQ99</accession>
<reference evidence="2" key="2">
    <citation type="submission" date="2025-09" db="UniProtKB">
        <authorList>
            <consortium name="Ensembl"/>
        </authorList>
    </citation>
    <scope>IDENTIFICATION</scope>
</reference>
<dbReference type="Proteomes" id="UP000472275">
    <property type="component" value="Chromosome 9"/>
</dbReference>
<keyword evidence="3" id="KW-1185">Reference proteome</keyword>
<feature type="region of interest" description="Disordered" evidence="1">
    <location>
        <begin position="428"/>
        <end position="470"/>
    </location>
</feature>
<dbReference type="AlphaFoldDB" id="A0A663EQ99"/>
<sequence>MYPTFAFKPKASRCGPSKSRHRIIFAPPVARLASPFLKPSRAMDFCHLSVLQLPGEEEYSLSSPETTSDTEEGLQTVEAWIQARRQFQTELESLGDIEKWLTQKPSLSNQEKRCWQRIKARRADRRAAVKSAVTDSLDRSPQKCSQPWKKGSVPLVCAPYPQALGTLHSLLHKKKLSVVDIFKKAGMDGRKIKRADFIKVIKETKVSISEKDLEDVVIFLTSSKPGNFISLEDLIDCQKQWLEMRKGQSQETKTGVGAQFQKASCKTATCLPSSGGTAKGMKPHAPTKPERKLIRLELPPVNTEPEQRHLSCDEMEEIGKNLRERRRWEKNKDSPIEWKEKRRMVRSGDGPIDEHCLPSTVEADLGELVDRYRRNAVTSYLKSSKLCKERNVHIAEPTLQKALLHPGDKIIKEGEDIRKIRQPGGYYSAGRAVASSPGSTSRSGTASGSQAKEAENRHPQRSKMQKSSDNNFWPGHLLDKLCLYFPEKKHDRAHALFSYVHPTKPAYCGI</sequence>
<dbReference type="PANTHER" id="PTHR47225">
    <property type="entry name" value="EF-HAND CALCIUM-BINDING DOMAIN-CONTAINING PROTEIN 12"/>
    <property type="match status" value="1"/>
</dbReference>
<reference evidence="2" key="1">
    <citation type="submission" date="2025-08" db="UniProtKB">
        <authorList>
            <consortium name="Ensembl"/>
        </authorList>
    </citation>
    <scope>IDENTIFICATION</scope>
</reference>
<dbReference type="Ensembl" id="ENSACCT00020015115.1">
    <property type="protein sequence ID" value="ENSACCP00020014482.1"/>
    <property type="gene ID" value="ENSACCG00020009973.1"/>
</dbReference>
<evidence type="ECO:0000313" key="3">
    <source>
        <dbReference type="Proteomes" id="UP000472275"/>
    </source>
</evidence>
<evidence type="ECO:0008006" key="4">
    <source>
        <dbReference type="Google" id="ProtNLM"/>
    </source>
</evidence>
<name>A0A663EQ99_AQUCH</name>
<evidence type="ECO:0000256" key="1">
    <source>
        <dbReference type="SAM" id="MobiDB-lite"/>
    </source>
</evidence>
<proteinExistence type="predicted"/>
<feature type="compositionally biased region" description="Low complexity" evidence="1">
    <location>
        <begin position="434"/>
        <end position="449"/>
    </location>
</feature>
<protein>
    <recommendedName>
        <fullName evidence="4">EF-hand calcium binding domain 12</fullName>
    </recommendedName>
</protein>